<dbReference type="RefSeq" id="XP_025561990.1">
    <property type="nucleotide sequence ID" value="XM_025713043.1"/>
</dbReference>
<evidence type="ECO:0000313" key="1">
    <source>
        <dbReference type="EMBL" id="PYH68196.1"/>
    </source>
</evidence>
<evidence type="ECO:0000313" key="2">
    <source>
        <dbReference type="Proteomes" id="UP000248405"/>
    </source>
</evidence>
<accession>A0A319B5W3</accession>
<sequence length="97" mass="11051">MAWLGFFVRKDKIPMRLSCGGGGTLHSSFKNFVLYVEWVLREDYIAFRRWVLAFLVCCIHIPVVKSDIGVCIYASGEVGFLGIRMSRGFSLNEGLWL</sequence>
<name>A0A319B5W3_ASPVC</name>
<gene>
    <name evidence="1" type="ORF">BO88DRAFT_66524</name>
</gene>
<keyword evidence="2" id="KW-1185">Reference proteome</keyword>
<dbReference type="AlphaFoldDB" id="A0A319B5W3"/>
<dbReference type="EMBL" id="KZ821627">
    <property type="protein sequence ID" value="PYH68196.1"/>
    <property type="molecule type" value="Genomic_DNA"/>
</dbReference>
<organism evidence="1 2">
    <name type="scientific">Aspergillus vadensis (strain CBS 113365 / IMI 142717 / IBT 24658)</name>
    <dbReference type="NCBI Taxonomy" id="1448311"/>
    <lineage>
        <taxon>Eukaryota</taxon>
        <taxon>Fungi</taxon>
        <taxon>Dikarya</taxon>
        <taxon>Ascomycota</taxon>
        <taxon>Pezizomycotina</taxon>
        <taxon>Eurotiomycetes</taxon>
        <taxon>Eurotiomycetidae</taxon>
        <taxon>Eurotiales</taxon>
        <taxon>Aspergillaceae</taxon>
        <taxon>Aspergillus</taxon>
        <taxon>Aspergillus subgen. Circumdati</taxon>
    </lineage>
</organism>
<protein>
    <submittedName>
        <fullName evidence="1">Uncharacterized protein</fullName>
    </submittedName>
</protein>
<reference evidence="1" key="1">
    <citation type="submission" date="2016-12" db="EMBL/GenBank/DDBJ databases">
        <title>The genomes of Aspergillus section Nigri reveals drivers in fungal speciation.</title>
        <authorList>
            <consortium name="DOE Joint Genome Institute"/>
            <person name="Vesth T.C."/>
            <person name="Nybo J."/>
            <person name="Theobald S."/>
            <person name="Brandl J."/>
            <person name="Frisvad J.C."/>
            <person name="Nielsen K.F."/>
            <person name="Lyhne E.K."/>
            <person name="Kogle M.E."/>
            <person name="Kuo A."/>
            <person name="Riley R."/>
            <person name="Clum A."/>
            <person name="Nolan M."/>
            <person name="Lipzen A."/>
            <person name="Salamov A."/>
            <person name="Henrissat B."/>
            <person name="Wiebenga A."/>
            <person name="De Vries R.P."/>
            <person name="Grigoriev I.V."/>
            <person name="Mortensen U.H."/>
            <person name="Andersen M.R."/>
            <person name="Baker S.E."/>
        </authorList>
    </citation>
    <scope>NUCLEOTIDE SEQUENCE [LARGE SCALE GENOMIC DNA]</scope>
    <source>
        <strain evidence="1">CBS 113365</strain>
    </source>
</reference>
<proteinExistence type="predicted"/>
<dbReference type="Proteomes" id="UP000248405">
    <property type="component" value="Unassembled WGS sequence"/>
</dbReference>
<dbReference type="GeneID" id="37217635"/>